<dbReference type="PANTHER" id="PTHR42831:SF1">
    <property type="entry name" value="FE-S PROTEIN MATURATION AUXILIARY FACTOR YITW"/>
    <property type="match status" value="1"/>
</dbReference>
<dbReference type="AlphaFoldDB" id="A0AAJ6BDR5"/>
<dbReference type="SUPFAM" id="SSF117916">
    <property type="entry name" value="Fe-S cluster assembly (FSCA) domain-like"/>
    <property type="match status" value="1"/>
</dbReference>
<proteinExistence type="predicted"/>
<dbReference type="EMBL" id="CP119311">
    <property type="protein sequence ID" value="WEK33920.1"/>
    <property type="molecule type" value="Genomic_DNA"/>
</dbReference>
<organism evidence="2 3">
    <name type="scientific">Candidatus Pseudobacter hemicellulosilyticus</name>
    <dbReference type="NCBI Taxonomy" id="3121375"/>
    <lineage>
        <taxon>Bacteria</taxon>
        <taxon>Pseudomonadati</taxon>
        <taxon>Bacteroidota</taxon>
        <taxon>Chitinophagia</taxon>
        <taxon>Chitinophagales</taxon>
        <taxon>Chitinophagaceae</taxon>
        <taxon>Pseudobacter</taxon>
    </lineage>
</organism>
<dbReference type="Proteomes" id="UP001220610">
    <property type="component" value="Chromosome"/>
</dbReference>
<gene>
    <name evidence="2" type="ORF">P0Y53_15635</name>
</gene>
<sequence length="107" mass="12028">MNIASNNELKCTIALAALQEVRDPEIGLNIVDLGLIRQVDFREAERKVVLTMTLTTQFCPMGASITENAEQALQTVFAGDKVIVLLTFDPPWNYERISEDGRKFLEQ</sequence>
<evidence type="ECO:0000259" key="1">
    <source>
        <dbReference type="Pfam" id="PF01883"/>
    </source>
</evidence>
<dbReference type="Pfam" id="PF01883">
    <property type="entry name" value="FeS_assembly_P"/>
    <property type="match status" value="1"/>
</dbReference>
<dbReference type="InterPro" id="IPR052339">
    <property type="entry name" value="Fe-S_Maturation_MIP18"/>
</dbReference>
<dbReference type="InterPro" id="IPR034904">
    <property type="entry name" value="FSCA_dom_sf"/>
</dbReference>
<dbReference type="PANTHER" id="PTHR42831">
    <property type="entry name" value="FE-S PROTEIN MATURATION AUXILIARY FACTOR YITW"/>
    <property type="match status" value="1"/>
</dbReference>
<protein>
    <submittedName>
        <fullName evidence="2">Metal-sulfur cluster assembly factor</fullName>
    </submittedName>
</protein>
<evidence type="ECO:0000313" key="3">
    <source>
        <dbReference type="Proteomes" id="UP001220610"/>
    </source>
</evidence>
<accession>A0AAJ6BDR5</accession>
<name>A0AAJ6BDR5_9BACT</name>
<dbReference type="InterPro" id="IPR002744">
    <property type="entry name" value="MIP18-like"/>
</dbReference>
<reference evidence="2" key="1">
    <citation type="submission" date="2023-03" db="EMBL/GenBank/DDBJ databases">
        <title>Andean soil-derived lignocellulolytic bacterial consortium as a source of novel taxa and putative plastic-active enzymes.</title>
        <authorList>
            <person name="Diaz-Garcia L."/>
            <person name="Chuvochina M."/>
            <person name="Feuerriegel G."/>
            <person name="Bunk B."/>
            <person name="Sproer C."/>
            <person name="Streit W.R."/>
            <person name="Rodriguez L.M."/>
            <person name="Overmann J."/>
            <person name="Jimenez D.J."/>
        </authorList>
    </citation>
    <scope>NUCLEOTIDE SEQUENCE</scope>
    <source>
        <strain evidence="2">MAG 7</strain>
    </source>
</reference>
<dbReference type="Gene3D" id="3.30.300.130">
    <property type="entry name" value="Fe-S cluster assembly (FSCA)"/>
    <property type="match status" value="1"/>
</dbReference>
<feature type="domain" description="MIP18 family-like" evidence="1">
    <location>
        <begin position="15"/>
        <end position="81"/>
    </location>
</feature>
<evidence type="ECO:0000313" key="2">
    <source>
        <dbReference type="EMBL" id="WEK33920.1"/>
    </source>
</evidence>